<dbReference type="InterPro" id="IPR000643">
    <property type="entry name" value="Iodothyronine_deiodinase"/>
</dbReference>
<evidence type="ECO:0000256" key="1">
    <source>
        <dbReference type="RuleBase" id="RU000676"/>
    </source>
</evidence>
<sequence>MADRETVIKVLDNLLTVFNDEKAQKRADILINPFDDAMTLIKRITEYLHENVKQAFAENGFVVSETGDKHFLGEVRRWYGNDAEVMSYLDKVMPHGSKSIEGSNMVGDIAPDVMVVTMDTMTTIPLFSLHIHKNRPLLMAIVHSGSLHRLFGDYKNKVDFLFIYITEAHPADGWRMGSYYSSFNNAVCIEERAEAARKLIEVDTEYKTFTTDRENTGKIPIVLDSMNNEFNKQYYAQPDRVVIIENGVFTYIGPTVSEILSNDPEMLPTDDVRNWLQKRFL</sequence>
<gene>
    <name evidence="3" type="primary">LOC100367138</name>
</gene>
<comment type="similarity">
    <text evidence="1">Belongs to the iodothyronine deiodinase family.</text>
</comment>
<reference evidence="3" key="1">
    <citation type="submission" date="2025-08" db="UniProtKB">
        <authorList>
            <consortium name="RefSeq"/>
        </authorList>
    </citation>
    <scope>IDENTIFICATION</scope>
    <source>
        <tissue evidence="3">Testes</tissue>
    </source>
</reference>
<dbReference type="Gene3D" id="3.40.30.10">
    <property type="entry name" value="Glutaredoxin"/>
    <property type="match status" value="1"/>
</dbReference>
<dbReference type="RefSeq" id="XP_002738953.1">
    <property type="nucleotide sequence ID" value="XM_002738907.2"/>
</dbReference>
<keyword evidence="1" id="KW-0893">Thyroid hormones biosynthesis</keyword>
<accession>A0ABM0GWM2</accession>
<keyword evidence="1" id="KW-0712">Selenocysteine</keyword>
<organism evidence="2 3">
    <name type="scientific">Saccoglossus kowalevskii</name>
    <name type="common">Acorn worm</name>
    <dbReference type="NCBI Taxonomy" id="10224"/>
    <lineage>
        <taxon>Eukaryota</taxon>
        <taxon>Metazoa</taxon>
        <taxon>Hemichordata</taxon>
        <taxon>Enteropneusta</taxon>
        <taxon>Harrimaniidae</taxon>
        <taxon>Saccoglossus</taxon>
    </lineage>
</organism>
<dbReference type="PANTHER" id="PTHR11781:SF22">
    <property type="entry name" value="TYPE I IODOTHYRONINE DEIODINASE"/>
    <property type="match status" value="1"/>
</dbReference>
<dbReference type="PANTHER" id="PTHR11781">
    <property type="entry name" value="IODOTHYRONINE DEIODINASE"/>
    <property type="match status" value="1"/>
</dbReference>
<keyword evidence="2" id="KW-1185">Reference proteome</keyword>
<proteinExistence type="inferred from homology"/>
<evidence type="ECO:0000313" key="2">
    <source>
        <dbReference type="Proteomes" id="UP000694865"/>
    </source>
</evidence>
<dbReference type="Proteomes" id="UP000694865">
    <property type="component" value="Unplaced"/>
</dbReference>
<evidence type="ECO:0000313" key="3">
    <source>
        <dbReference type="RefSeq" id="XP_002738953.1"/>
    </source>
</evidence>
<protein>
    <recommendedName>
        <fullName evidence="1">Iodothyronine deiodinase</fullName>
    </recommendedName>
</protein>
<comment type="function">
    <text evidence="1">Responsible for the deiodination of T4 (3,5,3',5'-tetraiodothyronine).</text>
</comment>
<keyword evidence="1" id="KW-0560">Oxidoreductase</keyword>
<dbReference type="Pfam" id="PF00837">
    <property type="entry name" value="T4_deiodinase"/>
    <property type="match status" value="1"/>
</dbReference>
<name>A0ABM0GWM2_SACKO</name>
<dbReference type="GeneID" id="100367138"/>